<feature type="transmembrane region" description="Helical" evidence="6">
    <location>
        <begin position="50"/>
        <end position="71"/>
    </location>
</feature>
<proteinExistence type="predicted"/>
<reference evidence="8" key="2">
    <citation type="submission" date="2020-09" db="EMBL/GenBank/DDBJ databases">
        <authorList>
            <person name="Sun Q."/>
            <person name="Zhou Y."/>
        </authorList>
    </citation>
    <scope>NUCLEOTIDE SEQUENCE</scope>
    <source>
        <strain evidence="8">CGMCC 1.10998</strain>
    </source>
</reference>
<evidence type="ECO:0000313" key="9">
    <source>
        <dbReference type="Proteomes" id="UP000637423"/>
    </source>
</evidence>
<evidence type="ECO:0000256" key="5">
    <source>
        <dbReference type="ARBA" id="ARBA00023136"/>
    </source>
</evidence>
<dbReference type="GO" id="GO:0016020">
    <property type="term" value="C:membrane"/>
    <property type="evidence" value="ECO:0007669"/>
    <property type="project" value="UniProtKB-SubCell"/>
</dbReference>
<feature type="transmembrane region" description="Helical" evidence="6">
    <location>
        <begin position="112"/>
        <end position="129"/>
    </location>
</feature>
<gene>
    <name evidence="8" type="primary">tetA</name>
    <name evidence="8" type="ORF">GCM10011396_49030</name>
</gene>
<dbReference type="EMBL" id="BMED01000006">
    <property type="protein sequence ID" value="GGC95830.1"/>
    <property type="molecule type" value="Genomic_DNA"/>
</dbReference>
<evidence type="ECO:0000256" key="3">
    <source>
        <dbReference type="ARBA" id="ARBA00022692"/>
    </source>
</evidence>
<evidence type="ECO:0000259" key="7">
    <source>
        <dbReference type="PROSITE" id="PS50850"/>
    </source>
</evidence>
<evidence type="ECO:0000256" key="1">
    <source>
        <dbReference type="ARBA" id="ARBA00004141"/>
    </source>
</evidence>
<dbReference type="Gene3D" id="1.20.1250.20">
    <property type="entry name" value="MFS general substrate transporter like domains"/>
    <property type="match status" value="1"/>
</dbReference>
<feature type="transmembrane region" description="Helical" evidence="6">
    <location>
        <begin position="218"/>
        <end position="238"/>
    </location>
</feature>
<dbReference type="AlphaFoldDB" id="A0A916UZK2"/>
<comment type="subcellular location">
    <subcellularLocation>
        <location evidence="1">Membrane</location>
        <topology evidence="1">Multi-pass membrane protein</topology>
    </subcellularLocation>
</comment>
<dbReference type="InterPro" id="IPR036259">
    <property type="entry name" value="MFS_trans_sf"/>
</dbReference>
<evidence type="ECO:0000256" key="6">
    <source>
        <dbReference type="SAM" id="Phobius"/>
    </source>
</evidence>
<dbReference type="InterPro" id="IPR011701">
    <property type="entry name" value="MFS"/>
</dbReference>
<dbReference type="Pfam" id="PF07690">
    <property type="entry name" value="MFS_1"/>
    <property type="match status" value="1"/>
</dbReference>
<feature type="transmembrane region" description="Helical" evidence="6">
    <location>
        <begin position="379"/>
        <end position="400"/>
    </location>
</feature>
<accession>A0A916UZK2</accession>
<protein>
    <submittedName>
        <fullName evidence="8">Tetracycline resistance MFS efflux pump</fullName>
    </submittedName>
</protein>
<keyword evidence="3 6" id="KW-0812">Transmembrane</keyword>
<feature type="transmembrane region" description="Helical" evidence="6">
    <location>
        <begin position="12"/>
        <end position="35"/>
    </location>
</feature>
<dbReference type="InterPro" id="IPR020846">
    <property type="entry name" value="MFS_dom"/>
</dbReference>
<feature type="transmembrane region" description="Helical" evidence="6">
    <location>
        <begin position="169"/>
        <end position="189"/>
    </location>
</feature>
<comment type="caution">
    <text evidence="8">The sequence shown here is derived from an EMBL/GenBank/DDBJ whole genome shotgun (WGS) entry which is preliminary data.</text>
</comment>
<dbReference type="SUPFAM" id="SSF103473">
    <property type="entry name" value="MFS general substrate transporter"/>
    <property type="match status" value="1"/>
</dbReference>
<evidence type="ECO:0000256" key="2">
    <source>
        <dbReference type="ARBA" id="ARBA00022448"/>
    </source>
</evidence>
<dbReference type="PROSITE" id="PS50850">
    <property type="entry name" value="MFS"/>
    <property type="match status" value="1"/>
</dbReference>
<evidence type="ECO:0000256" key="4">
    <source>
        <dbReference type="ARBA" id="ARBA00022989"/>
    </source>
</evidence>
<dbReference type="Proteomes" id="UP000637423">
    <property type="component" value="Unassembled WGS sequence"/>
</dbReference>
<evidence type="ECO:0000313" key="8">
    <source>
        <dbReference type="EMBL" id="GGC95830.1"/>
    </source>
</evidence>
<dbReference type="PANTHER" id="PTHR23504">
    <property type="entry name" value="MAJOR FACILITATOR SUPERFAMILY DOMAIN-CONTAINING PROTEIN 10"/>
    <property type="match status" value="1"/>
</dbReference>
<sequence length="410" mass="43189">MQQKTSAPSLQPSVKFVLITVFLDILGIGLIIPVLPRLVSQFAPQADAQAYWYGIIVAIYGIAQFFCAPILGALSDRYGRRPILLLCVFGLGVNFLLMTAVTSIVWLVVARGLGGVTAGNLSVANAYIADVSTLENRSRALGKIGAMFGLGFICGPVLGGVLGEINTHYPFYLAALVSLTNFAYGCFSLPESLPQHMRKPFSAQKANPFTGLMGLAKLANVGPLVIVYALSMFAQFTLQTTWVLSTELRFGWSPLQNGLSLFVVGVSSVLMQGVFLGRLIKRIGDARAVLIGLASSTTALLLYGLATQGWMMYALILCNVLGFASGPALQAIFSKAVEPQSQGAAMGSLTALASIMSVAATLAGTFLLGQVSHQAKGSVLLGAPFFMAAVMQGLALTIAYRHLRAAPAGA</sequence>
<dbReference type="RefSeq" id="WP_188568768.1">
    <property type="nucleotide sequence ID" value="NZ_BMED01000006.1"/>
</dbReference>
<feature type="transmembrane region" description="Helical" evidence="6">
    <location>
        <begin position="288"/>
        <end position="306"/>
    </location>
</feature>
<dbReference type="CDD" id="cd17388">
    <property type="entry name" value="MFS_TetA"/>
    <property type="match status" value="1"/>
</dbReference>
<feature type="transmembrane region" description="Helical" evidence="6">
    <location>
        <begin position="312"/>
        <end position="333"/>
    </location>
</feature>
<keyword evidence="5 6" id="KW-0472">Membrane</keyword>
<dbReference type="PRINTS" id="PR01035">
    <property type="entry name" value="TCRTETA"/>
</dbReference>
<dbReference type="PANTHER" id="PTHR23504:SF15">
    <property type="entry name" value="MAJOR FACILITATOR SUPERFAMILY (MFS) PROFILE DOMAIN-CONTAINING PROTEIN"/>
    <property type="match status" value="1"/>
</dbReference>
<name>A0A916UZK2_9BURK</name>
<keyword evidence="9" id="KW-1185">Reference proteome</keyword>
<keyword evidence="2" id="KW-0813">Transport</keyword>
<reference evidence="8" key="1">
    <citation type="journal article" date="2014" name="Int. J. Syst. Evol. Microbiol.">
        <title>Complete genome sequence of Corynebacterium casei LMG S-19264T (=DSM 44701T), isolated from a smear-ripened cheese.</title>
        <authorList>
            <consortium name="US DOE Joint Genome Institute (JGI-PGF)"/>
            <person name="Walter F."/>
            <person name="Albersmeier A."/>
            <person name="Kalinowski J."/>
            <person name="Ruckert C."/>
        </authorList>
    </citation>
    <scope>NUCLEOTIDE SEQUENCE</scope>
    <source>
        <strain evidence="8">CGMCC 1.10998</strain>
    </source>
</reference>
<feature type="transmembrane region" description="Helical" evidence="6">
    <location>
        <begin position="83"/>
        <end position="106"/>
    </location>
</feature>
<organism evidence="8 9">
    <name type="scientific">Undibacterium terreum</name>
    <dbReference type="NCBI Taxonomy" id="1224302"/>
    <lineage>
        <taxon>Bacteria</taxon>
        <taxon>Pseudomonadati</taxon>
        <taxon>Pseudomonadota</taxon>
        <taxon>Betaproteobacteria</taxon>
        <taxon>Burkholderiales</taxon>
        <taxon>Oxalobacteraceae</taxon>
        <taxon>Undibacterium</taxon>
    </lineage>
</organism>
<feature type="transmembrane region" description="Helical" evidence="6">
    <location>
        <begin position="345"/>
        <end position="367"/>
    </location>
</feature>
<feature type="domain" description="Major facilitator superfamily (MFS) profile" evidence="7">
    <location>
        <begin position="13"/>
        <end position="407"/>
    </location>
</feature>
<dbReference type="GO" id="GO:0022857">
    <property type="term" value="F:transmembrane transporter activity"/>
    <property type="evidence" value="ECO:0007669"/>
    <property type="project" value="InterPro"/>
</dbReference>
<dbReference type="InterPro" id="IPR001958">
    <property type="entry name" value="Tet-R_TetA/multi-R_MdtG-like"/>
</dbReference>
<keyword evidence="4 6" id="KW-1133">Transmembrane helix</keyword>
<feature type="transmembrane region" description="Helical" evidence="6">
    <location>
        <begin position="141"/>
        <end position="163"/>
    </location>
</feature>
<feature type="transmembrane region" description="Helical" evidence="6">
    <location>
        <begin position="258"/>
        <end position="276"/>
    </location>
</feature>